<keyword evidence="2" id="KW-0288">FMN</keyword>
<gene>
    <name evidence="6" type="ORF">FOE67_21860</name>
</gene>
<evidence type="ECO:0000259" key="5">
    <source>
        <dbReference type="Pfam" id="PF00296"/>
    </source>
</evidence>
<proteinExistence type="predicted"/>
<sequence length="332" mass="35728">MSPDPGALHPGMVRAFPPDGMTLGLIAPLESFTGDVPTMEGHLETVRAAEDAGFASLWLRDVPLLVPGEGDGGQLFDPWVYLGVLTTTTRRITLGTAGVVLPLRHPLHVAKAAVSVDHLSGGRMLLGVVGGDRPGEMPAFGTAPGEIGPRLREGWEYLRHVTDGSTAGHHCSLGELAPGIGMVPVPPRGRLPMLMIGRGRQPLEWIAERADGWLYTALDPERQRANTARWRRATGEVGEPGFKPYGQAGYLVLDEDPVSPPRPMTQGWAMGREPLLELFAAYRAGGVNQLMVNLRHNVRPVREVLEELAEYLLPHFPAGEDRPAVAVTSLGG</sequence>
<dbReference type="AlphaFoldDB" id="A0A7W3T6Y3"/>
<dbReference type="InterPro" id="IPR020020">
    <property type="entry name" value="Luciferase-type_oxidoreductase"/>
</dbReference>
<keyword evidence="7" id="KW-1185">Reference proteome</keyword>
<evidence type="ECO:0000256" key="3">
    <source>
        <dbReference type="ARBA" id="ARBA00023002"/>
    </source>
</evidence>
<dbReference type="CDD" id="cd01097">
    <property type="entry name" value="Tetrahydromethanopterin_reductase"/>
    <property type="match status" value="1"/>
</dbReference>
<dbReference type="SUPFAM" id="SSF51679">
    <property type="entry name" value="Bacterial luciferase-like"/>
    <property type="match status" value="1"/>
</dbReference>
<evidence type="ECO:0000313" key="6">
    <source>
        <dbReference type="EMBL" id="MBB0232068.1"/>
    </source>
</evidence>
<feature type="domain" description="Luciferase-like" evidence="5">
    <location>
        <begin position="37"/>
        <end position="240"/>
    </location>
</feature>
<dbReference type="Proteomes" id="UP000530234">
    <property type="component" value="Unassembled WGS sequence"/>
</dbReference>
<keyword evidence="1" id="KW-0285">Flavoprotein</keyword>
<comment type="caution">
    <text evidence="6">The sequence shown here is derived from an EMBL/GenBank/DDBJ whole genome shotgun (WGS) entry which is preliminary data.</text>
</comment>
<dbReference type="InterPro" id="IPR036661">
    <property type="entry name" value="Luciferase-like_sf"/>
</dbReference>
<organism evidence="6 7">
    <name type="scientific">Streptomyces calidiresistens</name>
    <dbReference type="NCBI Taxonomy" id="1485586"/>
    <lineage>
        <taxon>Bacteria</taxon>
        <taxon>Bacillati</taxon>
        <taxon>Actinomycetota</taxon>
        <taxon>Actinomycetes</taxon>
        <taxon>Kitasatosporales</taxon>
        <taxon>Streptomycetaceae</taxon>
        <taxon>Streptomyces</taxon>
    </lineage>
</organism>
<protein>
    <submittedName>
        <fullName evidence="6">TIGR03571 family LLM class oxidoreductase</fullName>
        <ecNumber evidence="6">1.-.-.-</ecNumber>
    </submittedName>
</protein>
<dbReference type="Gene3D" id="3.20.20.30">
    <property type="entry name" value="Luciferase-like domain"/>
    <property type="match status" value="1"/>
</dbReference>
<dbReference type="RefSeq" id="WP_182666619.1">
    <property type="nucleotide sequence ID" value="NZ_VKHS01000744.1"/>
</dbReference>
<dbReference type="GO" id="GO:0016705">
    <property type="term" value="F:oxidoreductase activity, acting on paired donors, with incorporation or reduction of molecular oxygen"/>
    <property type="evidence" value="ECO:0007669"/>
    <property type="project" value="InterPro"/>
</dbReference>
<evidence type="ECO:0000313" key="7">
    <source>
        <dbReference type="Proteomes" id="UP000530234"/>
    </source>
</evidence>
<reference evidence="7" key="1">
    <citation type="submission" date="2019-10" db="EMBL/GenBank/DDBJ databases">
        <title>Streptomyces sp. nov., a novel actinobacterium isolated from alkaline environment.</title>
        <authorList>
            <person name="Golinska P."/>
        </authorList>
    </citation>
    <scope>NUCLEOTIDE SEQUENCE [LARGE SCALE GENOMIC DNA]</scope>
    <source>
        <strain evidence="7">DSM 42108</strain>
    </source>
</reference>
<dbReference type="PANTHER" id="PTHR30011:SF16">
    <property type="entry name" value="C2H2 FINGER DOMAIN TRANSCRIPTION FACTOR (EUROFUNG)-RELATED"/>
    <property type="match status" value="1"/>
</dbReference>
<evidence type="ECO:0000256" key="2">
    <source>
        <dbReference type="ARBA" id="ARBA00022643"/>
    </source>
</evidence>
<keyword evidence="3 6" id="KW-0560">Oxidoreductase</keyword>
<evidence type="ECO:0000256" key="4">
    <source>
        <dbReference type="ARBA" id="ARBA00023033"/>
    </source>
</evidence>
<accession>A0A7W3T6Y3</accession>
<dbReference type="InterPro" id="IPR011251">
    <property type="entry name" value="Luciferase-like_dom"/>
</dbReference>
<dbReference type="EMBL" id="VKHS01000744">
    <property type="protein sequence ID" value="MBB0232068.1"/>
    <property type="molecule type" value="Genomic_DNA"/>
</dbReference>
<keyword evidence="4" id="KW-0503">Monooxygenase</keyword>
<dbReference type="NCBIfam" id="TIGR03571">
    <property type="entry name" value="lucif_BA3436"/>
    <property type="match status" value="1"/>
</dbReference>
<evidence type="ECO:0000256" key="1">
    <source>
        <dbReference type="ARBA" id="ARBA00022630"/>
    </source>
</evidence>
<dbReference type="PANTHER" id="PTHR30011">
    <property type="entry name" value="ALKANESULFONATE MONOOXYGENASE-RELATED"/>
    <property type="match status" value="1"/>
</dbReference>
<name>A0A7W3T6Y3_9ACTN</name>
<dbReference type="EC" id="1.-.-.-" evidence="6"/>
<dbReference type="Pfam" id="PF00296">
    <property type="entry name" value="Bac_luciferase"/>
    <property type="match status" value="1"/>
</dbReference>
<dbReference type="InterPro" id="IPR051260">
    <property type="entry name" value="Diverse_substr_monoxygenases"/>
</dbReference>
<dbReference type="GO" id="GO:0004497">
    <property type="term" value="F:monooxygenase activity"/>
    <property type="evidence" value="ECO:0007669"/>
    <property type="project" value="UniProtKB-KW"/>
</dbReference>